<dbReference type="SUPFAM" id="SSF74924">
    <property type="entry name" value="Cap-Gly domain"/>
    <property type="match status" value="3"/>
</dbReference>
<dbReference type="PROSITE" id="PS50245">
    <property type="entry name" value="CAP_GLY_2"/>
    <property type="match status" value="2"/>
</dbReference>
<comment type="similarity">
    <text evidence="4">Belongs to the peptidase C19 family.</text>
</comment>
<sequence>MTGVGNFCKNKAKTDNCFCVAKENIVAERQAFNINVNLKSTRVIRLGSLVKVISTKYGGDRVAVRLIDERGLVEGSEDVWVCSKFHLLPVDPVMLPSLTAVFEPSHRVALVQNGQIFRELAAVEVGEKVMLLPETQDSRSGQELAVVKYKGPVPEMGPGTYYGLEILVSSTQGKNDGSTFGRRFFQCPSNAGVFVALNRLGPYRDPKALNLGQSIVSGGGNCSEVVGIPSGSSMPSNERRVHQNGGNHDAGNFRTTLVLRLKEKESIPRNSQPIKLEKTEKLIDLELAGENGDCGNVPLKVGDRVVRILDTKPEQGIVRWVGHLDGHTLKNDLMAGVEFEKPIGDSSGMYKKQQLFQAKKNHGQFIPVISLVKAEDFFGSPAAEIVRKKVKNMKLIENCNSSKPSHHSNLPTSSQKSDALLKTQRSESFLWSPHLVELANSATNNSQNREDLILKEGDDNICKSEYVFSESNLDQSSVTSKIDHVNKRNIKDSKNNNVGKRAGYNLSEYPIGEANPRDYFLTENIPGSRHTCEDRTARPTEGKIRHSYSQDLQSHHSPDDFLSELWPPVSENNQHKSRIKDEKKSKTFTRKPDRLNNSADPHLEVVGEGIQKLLAVSGQEVEDPLLSVSPTGSIDYFETPDSPEPEQPHDLGVGSVVEVTVSGEPRYGVIRWIGIVPEDKKARKVAGIEMEEEHCGYTDGTFNGRRYFQCNPRKAMFVSLNMCQKDGRFQDVHPVLSDTKIKAFGQVQCPVIPGAVRPISREGDLETLCGKYRGIQGHHNSCYLDATLFSMFTFTSVFDSLLFRPQTENDVPQYQEVQRVLREEIVNPLRQNLYVRADRVMKLRTLLENLSSVTGLTSEEKDPEEFLTSLIAQILRAEPFLKLSSGQEAYHYQLFVEKDEDLVLPSVQQLFEQSFLASDIKLKEVPSCLIIQMPRFGKSFKMYPRILPSQLLDVTDIIEDSPRQCTVCGKLAELECKECFGELGAGLESMAFCAKCLERTHSHQRRTSHGLRPLCVPIEFSILQDHCPVPRLFMELFAVVCIETSHYVAFVKCGSGSDAPWCFFDSMADRKGEQNGYNIPEMVSCPDLPYWLSDEGARSLREMKDDRQLPEHAKRLLCDAYMCMYQSPDVMMYR</sequence>
<dbReference type="InParanoid" id="A0A2J7RPH2"/>
<evidence type="ECO:0000256" key="12">
    <source>
        <dbReference type="ARBA" id="ARBA00022807"/>
    </source>
</evidence>
<dbReference type="EC" id="3.4.19.12" evidence="5"/>
<feature type="domain" description="CAP-Gly" evidence="16">
    <location>
        <begin position="676"/>
        <end position="719"/>
    </location>
</feature>
<dbReference type="SMART" id="SM01052">
    <property type="entry name" value="CAP_GLY"/>
    <property type="match status" value="3"/>
</dbReference>
<feature type="region of interest" description="Disordered" evidence="14">
    <location>
        <begin position="399"/>
        <end position="418"/>
    </location>
</feature>
<dbReference type="InterPro" id="IPR036859">
    <property type="entry name" value="CAP-Gly_dom_sf"/>
</dbReference>
<keyword evidence="12" id="KW-0788">Thiol protease</keyword>
<dbReference type="InterPro" id="IPR001394">
    <property type="entry name" value="Peptidase_C19_UCH"/>
</dbReference>
<dbReference type="InterPro" id="IPR038765">
    <property type="entry name" value="Papain-like_cys_pep_sf"/>
</dbReference>
<name>A0A2J7RPH2_9NEOP</name>
<keyword evidence="6" id="KW-0963">Cytoplasm</keyword>
<accession>A0A2J7RPH2</accession>
<keyword evidence="7" id="KW-0597">Phosphoprotein</keyword>
<organism evidence="17 18">
    <name type="scientific">Cryptotermes secundus</name>
    <dbReference type="NCBI Taxonomy" id="105785"/>
    <lineage>
        <taxon>Eukaryota</taxon>
        <taxon>Metazoa</taxon>
        <taxon>Ecdysozoa</taxon>
        <taxon>Arthropoda</taxon>
        <taxon>Hexapoda</taxon>
        <taxon>Insecta</taxon>
        <taxon>Pterygota</taxon>
        <taxon>Neoptera</taxon>
        <taxon>Polyneoptera</taxon>
        <taxon>Dictyoptera</taxon>
        <taxon>Blattodea</taxon>
        <taxon>Blattoidea</taxon>
        <taxon>Termitoidae</taxon>
        <taxon>Kalotermitidae</taxon>
        <taxon>Cryptotermitinae</taxon>
        <taxon>Cryptotermes</taxon>
    </lineage>
</organism>
<feature type="domain" description="CAP-Gly" evidence="16">
    <location>
        <begin position="152"/>
        <end position="196"/>
    </location>
</feature>
<dbReference type="EMBL" id="NEVH01001358">
    <property type="protein sequence ID" value="PNF42732.1"/>
    <property type="molecule type" value="Genomic_DNA"/>
</dbReference>
<reference evidence="17 18" key="1">
    <citation type="submission" date="2017-12" db="EMBL/GenBank/DDBJ databases">
        <title>Hemimetabolous genomes reveal molecular basis of termite eusociality.</title>
        <authorList>
            <person name="Harrison M.C."/>
            <person name="Jongepier E."/>
            <person name="Robertson H.M."/>
            <person name="Arning N."/>
            <person name="Bitard-Feildel T."/>
            <person name="Chao H."/>
            <person name="Childers C.P."/>
            <person name="Dinh H."/>
            <person name="Doddapaneni H."/>
            <person name="Dugan S."/>
            <person name="Gowin J."/>
            <person name="Greiner C."/>
            <person name="Han Y."/>
            <person name="Hu H."/>
            <person name="Hughes D.S.T."/>
            <person name="Huylmans A.-K."/>
            <person name="Kemena C."/>
            <person name="Kremer L.P.M."/>
            <person name="Lee S.L."/>
            <person name="Lopez-Ezquerra A."/>
            <person name="Mallet L."/>
            <person name="Monroy-Kuhn J.M."/>
            <person name="Moser A."/>
            <person name="Murali S.C."/>
            <person name="Muzny D.M."/>
            <person name="Otani S."/>
            <person name="Piulachs M.-D."/>
            <person name="Poelchau M."/>
            <person name="Qu J."/>
            <person name="Schaub F."/>
            <person name="Wada-Katsumata A."/>
            <person name="Worley K.C."/>
            <person name="Xie Q."/>
            <person name="Ylla G."/>
            <person name="Poulsen M."/>
            <person name="Gibbs R.A."/>
            <person name="Schal C."/>
            <person name="Richards S."/>
            <person name="Belles X."/>
            <person name="Korb J."/>
            <person name="Bornberg-Bauer E."/>
        </authorList>
    </citation>
    <scope>NUCLEOTIDE SEQUENCE [LARGE SCALE GENOMIC DNA]</scope>
    <source>
        <tissue evidence="17">Whole body</tissue>
    </source>
</reference>
<keyword evidence="13" id="KW-0862">Zinc</keyword>
<evidence type="ECO:0000259" key="15">
    <source>
        <dbReference type="PROSITE" id="PS50235"/>
    </source>
</evidence>
<keyword evidence="10" id="KW-0833">Ubl conjugation pathway</keyword>
<protein>
    <recommendedName>
        <fullName evidence="5">ubiquitinyl hydrolase 1</fullName>
        <ecNumber evidence="5">3.4.19.12</ecNumber>
    </recommendedName>
</protein>
<evidence type="ECO:0000256" key="5">
    <source>
        <dbReference type="ARBA" id="ARBA00012759"/>
    </source>
</evidence>
<evidence type="ECO:0000313" key="17">
    <source>
        <dbReference type="EMBL" id="PNF42735.1"/>
    </source>
</evidence>
<feature type="compositionally biased region" description="Polar residues" evidence="14">
    <location>
        <begin position="399"/>
        <end position="417"/>
    </location>
</feature>
<evidence type="ECO:0000256" key="3">
    <source>
        <dbReference type="ARBA" id="ARBA00004556"/>
    </source>
</evidence>
<keyword evidence="9" id="KW-0479">Metal-binding</keyword>
<dbReference type="GO" id="GO:0048471">
    <property type="term" value="C:perinuclear region of cytoplasm"/>
    <property type="evidence" value="ECO:0007669"/>
    <property type="project" value="UniProtKB-SubCell"/>
</dbReference>
<dbReference type="GO" id="GO:0046872">
    <property type="term" value="F:metal ion binding"/>
    <property type="evidence" value="ECO:0007669"/>
    <property type="project" value="UniProtKB-KW"/>
</dbReference>
<evidence type="ECO:0000259" key="16">
    <source>
        <dbReference type="PROSITE" id="PS50245"/>
    </source>
</evidence>
<evidence type="ECO:0000256" key="2">
    <source>
        <dbReference type="ARBA" id="ARBA00004300"/>
    </source>
</evidence>
<keyword evidence="8" id="KW-0645">Protease</keyword>
<evidence type="ECO:0000256" key="11">
    <source>
        <dbReference type="ARBA" id="ARBA00022801"/>
    </source>
</evidence>
<dbReference type="EMBL" id="NEVH01001358">
    <property type="protein sequence ID" value="PNF42735.1"/>
    <property type="molecule type" value="Genomic_DNA"/>
</dbReference>
<comment type="catalytic activity">
    <reaction evidence="1">
        <text>Thiol-dependent hydrolysis of ester, thioester, amide, peptide and isopeptide bonds formed by the C-terminal Gly of ubiquitin (a 76-residue protein attached to proteins as an intracellular targeting signal).</text>
        <dbReference type="EC" id="3.4.19.12"/>
    </reaction>
</comment>
<evidence type="ECO:0000256" key="14">
    <source>
        <dbReference type="SAM" id="MobiDB-lite"/>
    </source>
</evidence>
<evidence type="ECO:0000256" key="6">
    <source>
        <dbReference type="ARBA" id="ARBA00022490"/>
    </source>
</evidence>
<dbReference type="InterPro" id="IPR000938">
    <property type="entry name" value="CAP-Gly_domain"/>
</dbReference>
<proteinExistence type="inferred from homology"/>
<dbReference type="CDD" id="cd02670">
    <property type="entry name" value="Peptidase_C19N"/>
    <property type="match status" value="1"/>
</dbReference>
<dbReference type="PROSITE" id="PS50235">
    <property type="entry name" value="USP_3"/>
    <property type="match status" value="1"/>
</dbReference>
<evidence type="ECO:0000256" key="10">
    <source>
        <dbReference type="ARBA" id="ARBA00022786"/>
    </source>
</evidence>
<dbReference type="STRING" id="105785.A0A2J7RPH2"/>
<comment type="caution">
    <text evidence="17">The sequence shown here is derived from an EMBL/GenBank/DDBJ whole genome shotgun (WGS) entry which is preliminary data.</text>
</comment>
<keyword evidence="11" id="KW-0378">Hydrolase</keyword>
<evidence type="ECO:0000256" key="13">
    <source>
        <dbReference type="ARBA" id="ARBA00022833"/>
    </source>
</evidence>
<evidence type="ECO:0000256" key="7">
    <source>
        <dbReference type="ARBA" id="ARBA00022553"/>
    </source>
</evidence>
<dbReference type="GO" id="GO:0016579">
    <property type="term" value="P:protein deubiquitination"/>
    <property type="evidence" value="ECO:0007669"/>
    <property type="project" value="InterPro"/>
</dbReference>
<feature type="compositionally biased region" description="Basic and acidic residues" evidence="14">
    <location>
        <begin position="579"/>
        <end position="594"/>
    </location>
</feature>
<dbReference type="PANTHER" id="PTHR11830">
    <property type="entry name" value="40S RIBOSOMAL PROTEIN S3A"/>
    <property type="match status" value="1"/>
</dbReference>
<dbReference type="Pfam" id="PF01302">
    <property type="entry name" value="CAP_GLY"/>
    <property type="match status" value="3"/>
</dbReference>
<dbReference type="SUPFAM" id="SSF54001">
    <property type="entry name" value="Cysteine proteinases"/>
    <property type="match status" value="1"/>
</dbReference>
<dbReference type="InterPro" id="IPR028889">
    <property type="entry name" value="USP"/>
</dbReference>
<dbReference type="FunFam" id="3.90.70.10:FF:000009">
    <property type="entry name" value="Putative ubiquitin carboxyl-terminal hydrolase CYLD"/>
    <property type="match status" value="1"/>
</dbReference>
<dbReference type="Gene3D" id="3.90.70.10">
    <property type="entry name" value="Cysteine proteinases"/>
    <property type="match status" value="1"/>
</dbReference>
<dbReference type="Gene3D" id="2.30.30.190">
    <property type="entry name" value="CAP Gly-rich-like domain"/>
    <property type="match status" value="3"/>
</dbReference>
<feature type="region of interest" description="Disordered" evidence="14">
    <location>
        <begin position="230"/>
        <end position="249"/>
    </location>
</feature>
<evidence type="ECO:0000256" key="1">
    <source>
        <dbReference type="ARBA" id="ARBA00000707"/>
    </source>
</evidence>
<dbReference type="Pfam" id="PF00443">
    <property type="entry name" value="UCH"/>
    <property type="match status" value="1"/>
</dbReference>
<evidence type="ECO:0000313" key="18">
    <source>
        <dbReference type="Proteomes" id="UP000235965"/>
    </source>
</evidence>
<comment type="subcellular location">
    <subcellularLocation>
        <location evidence="2">Cytoplasm</location>
        <location evidence="2">Cytoskeleton</location>
        <location evidence="2">Microtubule organizing center</location>
        <location evidence="2">Centrosome</location>
    </subcellularLocation>
    <subcellularLocation>
        <location evidence="3">Cytoplasm</location>
        <location evidence="3">Perinuclear region</location>
    </subcellularLocation>
</comment>
<evidence type="ECO:0000256" key="9">
    <source>
        <dbReference type="ARBA" id="ARBA00022723"/>
    </source>
</evidence>
<keyword evidence="18" id="KW-1185">Reference proteome</keyword>
<dbReference type="AlphaFoldDB" id="A0A2J7RPH2"/>
<dbReference type="GO" id="GO:0004843">
    <property type="term" value="F:cysteine-type deubiquitinase activity"/>
    <property type="evidence" value="ECO:0007669"/>
    <property type="project" value="UniProtKB-EC"/>
</dbReference>
<dbReference type="GO" id="GO:0006508">
    <property type="term" value="P:proteolysis"/>
    <property type="evidence" value="ECO:0007669"/>
    <property type="project" value="UniProtKB-KW"/>
</dbReference>
<gene>
    <name evidence="17" type="ORF">B7P43_G13615</name>
</gene>
<evidence type="ECO:0000256" key="8">
    <source>
        <dbReference type="ARBA" id="ARBA00022670"/>
    </source>
</evidence>
<feature type="domain" description="USP" evidence="15">
    <location>
        <begin position="773"/>
        <end position="1128"/>
    </location>
</feature>
<dbReference type="Proteomes" id="UP000235965">
    <property type="component" value="Unassembled WGS sequence"/>
</dbReference>
<feature type="region of interest" description="Disordered" evidence="14">
    <location>
        <begin position="569"/>
        <end position="600"/>
    </location>
</feature>
<evidence type="ECO:0000256" key="4">
    <source>
        <dbReference type="ARBA" id="ARBA00009085"/>
    </source>
</evidence>
<dbReference type="OrthoDB" id="6287070at2759"/>
<dbReference type="GO" id="GO:0005813">
    <property type="term" value="C:centrosome"/>
    <property type="evidence" value="ECO:0007669"/>
    <property type="project" value="UniProtKB-SubCell"/>
</dbReference>